<protein>
    <recommendedName>
        <fullName evidence="6">Large ribosomal subunit protein bL9c</fullName>
    </recommendedName>
</protein>
<dbReference type="GO" id="GO:0009507">
    <property type="term" value="C:chloroplast"/>
    <property type="evidence" value="ECO:0007669"/>
    <property type="project" value="UniProtKB-SubCell"/>
</dbReference>
<evidence type="ECO:0000256" key="2">
    <source>
        <dbReference type="ARBA" id="ARBA00022730"/>
    </source>
</evidence>
<geneLocation type="chloroplast" evidence="8"/>
<accession>A0A1Z1MLH4</accession>
<dbReference type="GO" id="GO:0006412">
    <property type="term" value="P:translation"/>
    <property type="evidence" value="ECO:0007669"/>
    <property type="project" value="UniProtKB-UniRule"/>
</dbReference>
<dbReference type="PROSITE" id="PS00651">
    <property type="entry name" value="RIBOSOMAL_L9"/>
    <property type="match status" value="1"/>
</dbReference>
<keyword evidence="8" id="KW-0934">Plastid</keyword>
<evidence type="ECO:0000256" key="6">
    <source>
        <dbReference type="HAMAP-Rule" id="MF_00503"/>
    </source>
</evidence>
<evidence type="ECO:0000256" key="1">
    <source>
        <dbReference type="ARBA" id="ARBA00010605"/>
    </source>
</evidence>
<sequence length="154" mass="17705">MKRKIDIILIKDHVNVGSKGTIKSVSPGYAFNYLIPNSIAEIATKNKIKHLKIFKNILDKQKEKSIIEGNRLKAKLEYINRISIYRKVGENYLIFGSINEKDIISYIVKYLGNKLDKKQIRMTNIKQISSNKVEINIKDHISLVIQLNVLPVNV</sequence>
<gene>
    <name evidence="6 8" type="primary">rpl9</name>
</gene>
<dbReference type="GO" id="GO:0005840">
    <property type="term" value="C:ribosome"/>
    <property type="evidence" value="ECO:0007669"/>
    <property type="project" value="UniProtKB-KW"/>
</dbReference>
<keyword evidence="3 6" id="KW-0694">RNA-binding</keyword>
<keyword evidence="5 6" id="KW-0687">Ribonucleoprotein</keyword>
<evidence type="ECO:0000256" key="4">
    <source>
        <dbReference type="ARBA" id="ARBA00022980"/>
    </source>
</evidence>
<keyword evidence="8" id="KW-0150">Chloroplast</keyword>
<comment type="similarity">
    <text evidence="1 6">Belongs to the bacterial ribosomal protein bL9 family.</text>
</comment>
<dbReference type="GO" id="GO:0019843">
    <property type="term" value="F:rRNA binding"/>
    <property type="evidence" value="ECO:0007669"/>
    <property type="project" value="UniProtKB-UniRule"/>
</dbReference>
<dbReference type="GeneID" id="33359895"/>
<evidence type="ECO:0000256" key="5">
    <source>
        <dbReference type="ARBA" id="ARBA00023274"/>
    </source>
</evidence>
<dbReference type="GO" id="GO:1990904">
    <property type="term" value="C:ribonucleoprotein complex"/>
    <property type="evidence" value="ECO:0007669"/>
    <property type="project" value="UniProtKB-KW"/>
</dbReference>
<dbReference type="RefSeq" id="YP_009397523.1">
    <property type="nucleotide sequence ID" value="NC_035287.1"/>
</dbReference>
<evidence type="ECO:0000256" key="3">
    <source>
        <dbReference type="ARBA" id="ARBA00022884"/>
    </source>
</evidence>
<dbReference type="InterPro" id="IPR020594">
    <property type="entry name" value="Ribosomal_bL9_bac/chp"/>
</dbReference>
<dbReference type="InterPro" id="IPR020069">
    <property type="entry name" value="Ribosomal_bL9_C"/>
</dbReference>
<dbReference type="PANTHER" id="PTHR21368">
    <property type="entry name" value="50S RIBOSOMAL PROTEIN L9"/>
    <property type="match status" value="1"/>
</dbReference>
<dbReference type="InterPro" id="IPR000244">
    <property type="entry name" value="Ribosomal_bL9"/>
</dbReference>
<comment type="function">
    <text evidence="6">Binds to the 23S rRNA.</text>
</comment>
<proteinExistence type="inferred from homology"/>
<dbReference type="Gene3D" id="3.40.5.10">
    <property type="entry name" value="Ribosomal protein L9, N-terminal domain"/>
    <property type="match status" value="1"/>
</dbReference>
<dbReference type="AlphaFoldDB" id="A0A1Z1MLH4"/>
<dbReference type="NCBIfam" id="TIGR00158">
    <property type="entry name" value="L9"/>
    <property type="match status" value="1"/>
</dbReference>
<dbReference type="EMBL" id="MF101443">
    <property type="protein sequence ID" value="ARW66709.1"/>
    <property type="molecule type" value="Genomic_DNA"/>
</dbReference>
<dbReference type="Pfam" id="PF01281">
    <property type="entry name" value="Ribosomal_L9_N"/>
    <property type="match status" value="1"/>
</dbReference>
<dbReference type="InterPro" id="IPR020070">
    <property type="entry name" value="Ribosomal_bL9_N"/>
</dbReference>
<dbReference type="InterPro" id="IPR009027">
    <property type="entry name" value="Ribosomal_bL9/RNase_H1_N"/>
</dbReference>
<dbReference type="InterPro" id="IPR036935">
    <property type="entry name" value="Ribosomal_bL9_N_sf"/>
</dbReference>
<comment type="subcellular location">
    <subcellularLocation>
        <location evidence="6">Plastid</location>
        <location evidence="6">Chloroplast</location>
    </subcellularLocation>
</comment>
<keyword evidence="4 6" id="KW-0689">Ribosomal protein</keyword>
<name>A0A1Z1MLH4_9FLOR</name>
<dbReference type="Gene3D" id="3.10.430.100">
    <property type="entry name" value="Ribosomal protein L9, C-terminal domain"/>
    <property type="match status" value="1"/>
</dbReference>
<organism evidence="8">
    <name type="scientific">Dasyclonium flaccidum</name>
    <dbReference type="NCBI Taxonomy" id="2007274"/>
    <lineage>
        <taxon>Eukaryota</taxon>
        <taxon>Rhodophyta</taxon>
        <taxon>Florideophyceae</taxon>
        <taxon>Rhodymeniophycidae</taxon>
        <taxon>Ceramiales</taxon>
        <taxon>Rhodomelaceae</taxon>
        <taxon>Polyzonieae</taxon>
        <taxon>Dasyclonium</taxon>
    </lineage>
</organism>
<dbReference type="Pfam" id="PF03948">
    <property type="entry name" value="Ribosomal_L9_C"/>
    <property type="match status" value="1"/>
</dbReference>
<reference evidence="8" key="1">
    <citation type="journal article" date="2017" name="J. Phycol.">
        <title>Analysis of chloroplast genomes and a supermatrix inform reclassification of the Rhodomelaceae (Rhodophyta).</title>
        <authorList>
            <person name="Diaz-Tapia P."/>
            <person name="Maggs C.A."/>
            <person name="West J.A."/>
            <person name="Verbruggen H."/>
        </authorList>
    </citation>
    <scope>NUCLEOTIDE SEQUENCE</scope>
    <source>
        <strain evidence="8">PD1087</strain>
    </source>
</reference>
<dbReference type="InterPro" id="IPR036791">
    <property type="entry name" value="Ribosomal_bL9_C_sf"/>
</dbReference>
<evidence type="ECO:0000259" key="7">
    <source>
        <dbReference type="PROSITE" id="PS00651"/>
    </source>
</evidence>
<feature type="domain" description="Ribosomal protein L9" evidence="7">
    <location>
        <begin position="17"/>
        <end position="44"/>
    </location>
</feature>
<evidence type="ECO:0000313" key="8">
    <source>
        <dbReference type="EMBL" id="ARW66709.1"/>
    </source>
</evidence>
<dbReference type="SUPFAM" id="SSF55658">
    <property type="entry name" value="L9 N-domain-like"/>
    <property type="match status" value="1"/>
</dbReference>
<dbReference type="SUPFAM" id="SSF55653">
    <property type="entry name" value="Ribosomal protein L9 C-domain"/>
    <property type="match status" value="1"/>
</dbReference>
<keyword evidence="2 6" id="KW-0699">rRNA-binding</keyword>
<dbReference type="GO" id="GO:0003735">
    <property type="term" value="F:structural constituent of ribosome"/>
    <property type="evidence" value="ECO:0007669"/>
    <property type="project" value="InterPro"/>
</dbReference>
<dbReference type="HAMAP" id="MF_00503">
    <property type="entry name" value="Ribosomal_bL9"/>
    <property type="match status" value="1"/>
</dbReference>